<dbReference type="RefSeq" id="WP_175220859.1">
    <property type="nucleotide sequence ID" value="NZ_CABWIL020000005.1"/>
</dbReference>
<dbReference type="EMBL" id="CABWIL020000005">
    <property type="protein sequence ID" value="CAB3962249.1"/>
    <property type="molecule type" value="Genomic_DNA"/>
</dbReference>
<accession>A0A6J5IUD0</accession>
<proteinExistence type="predicted"/>
<organism evidence="1 2">
    <name type="scientific">Burkholderia aenigmatica</name>
    <dbReference type="NCBI Taxonomy" id="2015348"/>
    <lineage>
        <taxon>Bacteria</taxon>
        <taxon>Pseudomonadati</taxon>
        <taxon>Pseudomonadota</taxon>
        <taxon>Betaproteobacteria</taxon>
        <taxon>Burkholderiales</taxon>
        <taxon>Burkholderiaceae</taxon>
        <taxon>Burkholderia</taxon>
        <taxon>Burkholderia cepacia complex</taxon>
    </lineage>
</organism>
<sequence length="74" mass="8799">MAITIEFEDRGQDFLAWTIDENGVVIECKPFQAWLWKGRQLVDHANLKRGDVVHFLDNDNHMRPMKYRVARVTR</sequence>
<evidence type="ECO:0000313" key="1">
    <source>
        <dbReference type="EMBL" id="CAB3962249.1"/>
    </source>
</evidence>
<dbReference type="AlphaFoldDB" id="A0A6J5IUD0"/>
<reference evidence="1 2" key="1">
    <citation type="submission" date="2020-04" db="EMBL/GenBank/DDBJ databases">
        <authorList>
            <person name="Depoorter E."/>
        </authorList>
    </citation>
    <scope>NUCLEOTIDE SEQUENCE [LARGE SCALE GENOMIC DNA]</scope>
    <source>
        <strain evidence="1 2">BCC0217</strain>
    </source>
</reference>
<evidence type="ECO:0000313" key="2">
    <source>
        <dbReference type="Proteomes" id="UP000494301"/>
    </source>
</evidence>
<dbReference type="Proteomes" id="UP000494301">
    <property type="component" value="Unassembled WGS sequence"/>
</dbReference>
<protein>
    <submittedName>
        <fullName evidence="1">Uncharacterized protein</fullName>
    </submittedName>
</protein>
<name>A0A6J5IUD0_9BURK</name>
<gene>
    <name evidence="1" type="ORF">BLA3211_01635</name>
</gene>